<organism evidence="1">
    <name type="scientific">Arundo donax</name>
    <name type="common">Giant reed</name>
    <name type="synonym">Donax arundinaceus</name>
    <dbReference type="NCBI Taxonomy" id="35708"/>
    <lineage>
        <taxon>Eukaryota</taxon>
        <taxon>Viridiplantae</taxon>
        <taxon>Streptophyta</taxon>
        <taxon>Embryophyta</taxon>
        <taxon>Tracheophyta</taxon>
        <taxon>Spermatophyta</taxon>
        <taxon>Magnoliopsida</taxon>
        <taxon>Liliopsida</taxon>
        <taxon>Poales</taxon>
        <taxon>Poaceae</taxon>
        <taxon>PACMAD clade</taxon>
        <taxon>Arundinoideae</taxon>
        <taxon>Arundineae</taxon>
        <taxon>Arundo</taxon>
    </lineage>
</organism>
<reference evidence="1" key="1">
    <citation type="submission" date="2014-09" db="EMBL/GenBank/DDBJ databases">
        <authorList>
            <person name="Magalhaes I.L.F."/>
            <person name="Oliveira U."/>
            <person name="Santos F.R."/>
            <person name="Vidigal T.H.D.A."/>
            <person name="Brescovit A.D."/>
            <person name="Santos A.J."/>
        </authorList>
    </citation>
    <scope>NUCLEOTIDE SEQUENCE</scope>
    <source>
        <tissue evidence="1">Shoot tissue taken approximately 20 cm above the soil surface</tissue>
    </source>
</reference>
<proteinExistence type="predicted"/>
<evidence type="ECO:0000313" key="1">
    <source>
        <dbReference type="EMBL" id="JAE11026.1"/>
    </source>
</evidence>
<name>A0A0A9FLM6_ARUDO</name>
<protein>
    <submittedName>
        <fullName evidence="1">Uncharacterized protein</fullName>
    </submittedName>
</protein>
<dbReference type="EMBL" id="GBRH01186870">
    <property type="protein sequence ID" value="JAE11026.1"/>
    <property type="molecule type" value="Transcribed_RNA"/>
</dbReference>
<sequence>MLFLAHQRPNIGELGNYILHFAIVTSDYPLEIALFSSFYKSKGPNPVATLNRKTKWG</sequence>
<reference evidence="1" key="2">
    <citation type="journal article" date="2015" name="Data Brief">
        <title>Shoot transcriptome of the giant reed, Arundo donax.</title>
        <authorList>
            <person name="Barrero R.A."/>
            <person name="Guerrero F.D."/>
            <person name="Moolhuijzen P."/>
            <person name="Goolsby J.A."/>
            <person name="Tidwell J."/>
            <person name="Bellgard S.E."/>
            <person name="Bellgard M.I."/>
        </authorList>
    </citation>
    <scope>NUCLEOTIDE SEQUENCE</scope>
    <source>
        <tissue evidence="1">Shoot tissue taken approximately 20 cm above the soil surface</tissue>
    </source>
</reference>
<accession>A0A0A9FLM6</accession>
<dbReference type="AlphaFoldDB" id="A0A0A9FLM6"/>